<dbReference type="SUPFAM" id="SSF103473">
    <property type="entry name" value="MFS general substrate transporter"/>
    <property type="match status" value="1"/>
</dbReference>
<name>A0A9P8WHH7_9HYPO</name>
<dbReference type="OrthoDB" id="194139at2759"/>
<keyword evidence="5" id="KW-0325">Glycoprotein</keyword>
<feature type="transmembrane region" description="Helical" evidence="6">
    <location>
        <begin position="423"/>
        <end position="444"/>
    </location>
</feature>
<dbReference type="Gene3D" id="1.20.1250.20">
    <property type="entry name" value="MFS general substrate transporter like domains"/>
    <property type="match status" value="1"/>
</dbReference>
<dbReference type="PANTHER" id="PTHR23507">
    <property type="entry name" value="ZGC:174356"/>
    <property type="match status" value="1"/>
</dbReference>
<dbReference type="GO" id="GO:0022857">
    <property type="term" value="F:transmembrane transporter activity"/>
    <property type="evidence" value="ECO:0007669"/>
    <property type="project" value="InterPro"/>
</dbReference>
<gene>
    <name evidence="7" type="ORF">B0T10DRAFT_569941</name>
</gene>
<dbReference type="GO" id="GO:0016020">
    <property type="term" value="C:membrane"/>
    <property type="evidence" value="ECO:0007669"/>
    <property type="project" value="UniProtKB-SubCell"/>
</dbReference>
<dbReference type="CDD" id="cd06174">
    <property type="entry name" value="MFS"/>
    <property type="match status" value="1"/>
</dbReference>
<feature type="transmembrane region" description="Helical" evidence="6">
    <location>
        <begin position="136"/>
        <end position="161"/>
    </location>
</feature>
<feature type="transmembrane region" description="Helical" evidence="6">
    <location>
        <begin position="198"/>
        <end position="221"/>
    </location>
</feature>
<dbReference type="PANTHER" id="PTHR23507:SF1">
    <property type="entry name" value="FI18259P1-RELATED"/>
    <property type="match status" value="1"/>
</dbReference>
<evidence type="ECO:0000256" key="1">
    <source>
        <dbReference type="ARBA" id="ARBA00004141"/>
    </source>
</evidence>
<keyword evidence="4 6" id="KW-0472">Membrane</keyword>
<feature type="transmembrane region" description="Helical" evidence="6">
    <location>
        <begin position="332"/>
        <end position="353"/>
    </location>
</feature>
<dbReference type="AlphaFoldDB" id="A0A9P8WHH7"/>
<organism evidence="7 8">
    <name type="scientific">Thelonectria olida</name>
    <dbReference type="NCBI Taxonomy" id="1576542"/>
    <lineage>
        <taxon>Eukaryota</taxon>
        <taxon>Fungi</taxon>
        <taxon>Dikarya</taxon>
        <taxon>Ascomycota</taxon>
        <taxon>Pezizomycotina</taxon>
        <taxon>Sordariomycetes</taxon>
        <taxon>Hypocreomycetidae</taxon>
        <taxon>Hypocreales</taxon>
        <taxon>Nectriaceae</taxon>
        <taxon>Thelonectria</taxon>
    </lineage>
</organism>
<dbReference type="EMBL" id="JAGPYM010000001">
    <property type="protein sequence ID" value="KAH6899695.1"/>
    <property type="molecule type" value="Genomic_DNA"/>
</dbReference>
<evidence type="ECO:0000256" key="4">
    <source>
        <dbReference type="ARBA" id="ARBA00023136"/>
    </source>
</evidence>
<evidence type="ECO:0000313" key="7">
    <source>
        <dbReference type="EMBL" id="KAH6899695.1"/>
    </source>
</evidence>
<dbReference type="Pfam" id="PF07690">
    <property type="entry name" value="MFS_1"/>
    <property type="match status" value="1"/>
</dbReference>
<feature type="transmembrane region" description="Helical" evidence="6">
    <location>
        <begin position="294"/>
        <end position="320"/>
    </location>
</feature>
<feature type="transmembrane region" description="Helical" evidence="6">
    <location>
        <begin position="253"/>
        <end position="274"/>
    </location>
</feature>
<evidence type="ECO:0000256" key="5">
    <source>
        <dbReference type="ARBA" id="ARBA00023180"/>
    </source>
</evidence>
<keyword evidence="8" id="KW-1185">Reference proteome</keyword>
<sequence>MKRLAFSSLIVPKRWLLPFLAITLFVIQLGTSLSDLPFVKLMQDIICKRDYSIMTDELLPEADCHIESVQQELNTISMGVLISTTVGSALVSFPLGILADRAGRLPVLALSLLSMCLAQLYAMFICWQWRSVPLQAIWGLGGVLMVGGGRSVAEAMVFTIISDTVSAGKRATWFQIVTASVLFGQLLAPIIAGKLVLLSVWTTLFVSLGLMFGGGAILIVFTPESLPARTYNDSFNATASDARQSILQTLKSLFSGPAAWLLPGAVLTIPLASIQSELLFRLMPFQFGWSLSRSALVISQRSLVTLVTLVCLLPGVALLWRKFMSTRLHHADSAMACGSATLVMIGSMFLMIITEEAVLMTGLVMSALGSGLPTLCRAMLVSCARRERTGSVFGVLAVGELIGFLAFELSMGSLFGLGLRSWMGWPFCLGMCFALMIGCATWLAPTSWTEDLEEQEL</sequence>
<dbReference type="InterPro" id="IPR011701">
    <property type="entry name" value="MFS"/>
</dbReference>
<feature type="transmembrane region" description="Helical" evidence="6">
    <location>
        <begin position="359"/>
        <end position="380"/>
    </location>
</feature>
<dbReference type="Proteomes" id="UP000777438">
    <property type="component" value="Unassembled WGS sequence"/>
</dbReference>
<proteinExistence type="predicted"/>
<feature type="transmembrane region" description="Helical" evidence="6">
    <location>
        <begin position="105"/>
        <end position="130"/>
    </location>
</feature>
<protein>
    <submittedName>
        <fullName evidence="7">MFS transporter</fullName>
    </submittedName>
</protein>
<keyword evidence="2 6" id="KW-0812">Transmembrane</keyword>
<reference evidence="7 8" key="1">
    <citation type="journal article" date="2021" name="Nat. Commun.">
        <title>Genetic determinants of endophytism in the Arabidopsis root mycobiome.</title>
        <authorList>
            <person name="Mesny F."/>
            <person name="Miyauchi S."/>
            <person name="Thiergart T."/>
            <person name="Pickel B."/>
            <person name="Atanasova L."/>
            <person name="Karlsson M."/>
            <person name="Huettel B."/>
            <person name="Barry K.W."/>
            <person name="Haridas S."/>
            <person name="Chen C."/>
            <person name="Bauer D."/>
            <person name="Andreopoulos W."/>
            <person name="Pangilinan J."/>
            <person name="LaButti K."/>
            <person name="Riley R."/>
            <person name="Lipzen A."/>
            <person name="Clum A."/>
            <person name="Drula E."/>
            <person name="Henrissat B."/>
            <person name="Kohler A."/>
            <person name="Grigoriev I.V."/>
            <person name="Martin F.M."/>
            <person name="Hacquard S."/>
        </authorList>
    </citation>
    <scope>NUCLEOTIDE SEQUENCE [LARGE SCALE GENOMIC DNA]</scope>
    <source>
        <strain evidence="7 8">MPI-CAGE-CH-0241</strain>
    </source>
</reference>
<feature type="transmembrane region" description="Helical" evidence="6">
    <location>
        <begin position="76"/>
        <end position="98"/>
    </location>
</feature>
<evidence type="ECO:0000256" key="3">
    <source>
        <dbReference type="ARBA" id="ARBA00022989"/>
    </source>
</evidence>
<dbReference type="InterPro" id="IPR036259">
    <property type="entry name" value="MFS_trans_sf"/>
</dbReference>
<feature type="transmembrane region" description="Helical" evidence="6">
    <location>
        <begin position="173"/>
        <end position="192"/>
    </location>
</feature>
<evidence type="ECO:0000313" key="8">
    <source>
        <dbReference type="Proteomes" id="UP000777438"/>
    </source>
</evidence>
<keyword evidence="3 6" id="KW-1133">Transmembrane helix</keyword>
<comment type="subcellular location">
    <subcellularLocation>
        <location evidence="1">Membrane</location>
        <topology evidence="1">Multi-pass membrane protein</topology>
    </subcellularLocation>
</comment>
<accession>A0A9P8WHH7</accession>
<comment type="caution">
    <text evidence="7">The sequence shown here is derived from an EMBL/GenBank/DDBJ whole genome shotgun (WGS) entry which is preliminary data.</text>
</comment>
<evidence type="ECO:0000256" key="2">
    <source>
        <dbReference type="ARBA" id="ARBA00022692"/>
    </source>
</evidence>
<evidence type="ECO:0000256" key="6">
    <source>
        <dbReference type="SAM" id="Phobius"/>
    </source>
</evidence>
<feature type="transmembrane region" description="Helical" evidence="6">
    <location>
        <begin position="392"/>
        <end position="417"/>
    </location>
</feature>